<keyword evidence="2" id="KW-1015">Disulfide bond</keyword>
<feature type="domain" description="Peptidase C1A papain C-terminal" evidence="4">
    <location>
        <begin position="122"/>
        <end position="334"/>
    </location>
</feature>
<keyword evidence="3" id="KW-0732">Signal</keyword>
<comment type="similarity">
    <text evidence="1">Belongs to the peptidase C1 family.</text>
</comment>
<dbReference type="Pfam" id="PF08246">
    <property type="entry name" value="Inhibitor_I29"/>
    <property type="match status" value="1"/>
</dbReference>
<accession>A0ABQ8X0C8</accession>
<keyword evidence="7" id="KW-1185">Reference proteome</keyword>
<evidence type="ECO:0000256" key="1">
    <source>
        <dbReference type="ARBA" id="ARBA00008455"/>
    </source>
</evidence>
<dbReference type="InterPro" id="IPR038765">
    <property type="entry name" value="Papain-like_cys_pep_sf"/>
</dbReference>
<dbReference type="Pfam" id="PF00112">
    <property type="entry name" value="Peptidase_C1"/>
    <property type="match status" value="1"/>
</dbReference>
<dbReference type="SMART" id="SM00645">
    <property type="entry name" value="Pept_C1"/>
    <property type="match status" value="1"/>
</dbReference>
<dbReference type="Gene3D" id="3.90.70.10">
    <property type="entry name" value="Cysteine proteinases"/>
    <property type="match status" value="1"/>
</dbReference>
<feature type="domain" description="Cathepsin propeptide inhibitor" evidence="5">
    <location>
        <begin position="29"/>
        <end position="85"/>
    </location>
</feature>
<evidence type="ECO:0000313" key="6">
    <source>
        <dbReference type="EMBL" id="KAJ6226046.1"/>
    </source>
</evidence>
<evidence type="ECO:0000256" key="2">
    <source>
        <dbReference type="ARBA" id="ARBA00023157"/>
    </source>
</evidence>
<dbReference type="InterPro" id="IPR000169">
    <property type="entry name" value="Pept_cys_AS"/>
</dbReference>
<proteinExistence type="inferred from homology"/>
<dbReference type="CDD" id="cd02248">
    <property type="entry name" value="Peptidase_C1A"/>
    <property type="match status" value="1"/>
</dbReference>
<name>A0ABQ8X0C8_9EUKA</name>
<dbReference type="SMART" id="SM00848">
    <property type="entry name" value="Inhibitor_I29"/>
    <property type="match status" value="1"/>
</dbReference>
<feature type="signal peptide" evidence="3">
    <location>
        <begin position="1"/>
        <end position="20"/>
    </location>
</feature>
<feature type="chain" id="PRO_5047284302" evidence="3">
    <location>
        <begin position="21"/>
        <end position="339"/>
    </location>
</feature>
<sequence length="339" mass="38606">MKNLFLLLLIFFCTSQLIFSSVTEHWKKFEEFEKKYEKHYDEKERLYRYDVFSKRMKTIEEHNSNPDATYKMGVNHLSDLTRSEYLSKLNALPMDLCPHNFPERADAIYSSHNFEGLAPQTENFKVDWRAKGAVSPIKNQQQCGSCWSFSTTGTIEGRTFLLTNKLFSLSEQMLVDCDRGCFACNGCWPYMALEWISKNGLCSEYDYPYVGYKQDCEDVICKRRVNCTGYTLIKKGDETALASACAKYGPISVAVDASQDSFVNYQSGVYYEPKCTTTYLDHAVLVVGYGTVDGIKAWIVKNSWGVQYGVNGYIYMSKDRDNNCGIASAAVYPTSCSLL</sequence>
<dbReference type="InterPro" id="IPR039417">
    <property type="entry name" value="Peptidase_C1A_papain-like"/>
</dbReference>
<dbReference type="PROSITE" id="PS00639">
    <property type="entry name" value="THIOL_PROTEASE_HIS"/>
    <property type="match status" value="1"/>
</dbReference>
<dbReference type="InterPro" id="IPR013201">
    <property type="entry name" value="Prot_inhib_I29"/>
</dbReference>
<dbReference type="Proteomes" id="UP001150062">
    <property type="component" value="Unassembled WGS sequence"/>
</dbReference>
<evidence type="ECO:0000259" key="4">
    <source>
        <dbReference type="SMART" id="SM00645"/>
    </source>
</evidence>
<evidence type="ECO:0000259" key="5">
    <source>
        <dbReference type="SMART" id="SM00848"/>
    </source>
</evidence>
<protein>
    <submittedName>
        <fullName evidence="6">Uncharacterized protein</fullName>
    </submittedName>
</protein>
<evidence type="ECO:0000313" key="7">
    <source>
        <dbReference type="Proteomes" id="UP001150062"/>
    </source>
</evidence>
<dbReference type="PRINTS" id="PR00705">
    <property type="entry name" value="PAPAIN"/>
</dbReference>
<dbReference type="EMBL" id="JAOAOG010000346">
    <property type="protein sequence ID" value="KAJ6226046.1"/>
    <property type="molecule type" value="Genomic_DNA"/>
</dbReference>
<dbReference type="SUPFAM" id="SSF54001">
    <property type="entry name" value="Cysteine proteinases"/>
    <property type="match status" value="1"/>
</dbReference>
<dbReference type="InterPro" id="IPR000668">
    <property type="entry name" value="Peptidase_C1A_C"/>
</dbReference>
<organism evidence="6 7">
    <name type="scientific">Anaeramoeba flamelloides</name>
    <dbReference type="NCBI Taxonomy" id="1746091"/>
    <lineage>
        <taxon>Eukaryota</taxon>
        <taxon>Metamonada</taxon>
        <taxon>Anaeramoebidae</taxon>
        <taxon>Anaeramoeba</taxon>
    </lineage>
</organism>
<gene>
    <name evidence="6" type="ORF">M0813_01014</name>
</gene>
<evidence type="ECO:0000256" key="3">
    <source>
        <dbReference type="SAM" id="SignalP"/>
    </source>
</evidence>
<dbReference type="PANTHER" id="PTHR12411">
    <property type="entry name" value="CYSTEINE PROTEASE FAMILY C1-RELATED"/>
    <property type="match status" value="1"/>
</dbReference>
<dbReference type="PROSITE" id="PS00139">
    <property type="entry name" value="THIOL_PROTEASE_CYS"/>
    <property type="match status" value="1"/>
</dbReference>
<reference evidence="6" key="1">
    <citation type="submission" date="2022-08" db="EMBL/GenBank/DDBJ databases">
        <title>Novel sulfate-reducing endosymbionts in the free-living metamonad Anaeramoeba.</title>
        <authorList>
            <person name="Jerlstrom-Hultqvist J."/>
            <person name="Cepicka I."/>
            <person name="Gallot-Lavallee L."/>
            <person name="Salas-Leiva D."/>
            <person name="Curtis B.A."/>
            <person name="Zahonova K."/>
            <person name="Pipaliya S."/>
            <person name="Dacks J."/>
            <person name="Roger A.J."/>
        </authorList>
    </citation>
    <scope>NUCLEOTIDE SEQUENCE</scope>
    <source>
        <strain evidence="6">Schooner1</strain>
    </source>
</reference>
<dbReference type="InterPro" id="IPR025660">
    <property type="entry name" value="Pept_his_AS"/>
</dbReference>
<dbReference type="InterPro" id="IPR013128">
    <property type="entry name" value="Peptidase_C1A"/>
</dbReference>
<comment type="caution">
    <text evidence="6">The sequence shown here is derived from an EMBL/GenBank/DDBJ whole genome shotgun (WGS) entry which is preliminary data.</text>
</comment>